<keyword evidence="3" id="KW-1185">Reference proteome</keyword>
<evidence type="ECO:0000259" key="1">
    <source>
        <dbReference type="Pfam" id="PF01323"/>
    </source>
</evidence>
<dbReference type="GO" id="GO:0016853">
    <property type="term" value="F:isomerase activity"/>
    <property type="evidence" value="ECO:0007669"/>
    <property type="project" value="UniProtKB-KW"/>
</dbReference>
<dbReference type="Pfam" id="PF01323">
    <property type="entry name" value="DSBA"/>
    <property type="match status" value="1"/>
</dbReference>
<dbReference type="EMBL" id="JACIBV010000001">
    <property type="protein sequence ID" value="MBB3732751.1"/>
    <property type="molecule type" value="Genomic_DNA"/>
</dbReference>
<dbReference type="CDD" id="cd03024">
    <property type="entry name" value="DsbA_FrnE"/>
    <property type="match status" value="1"/>
</dbReference>
<dbReference type="AlphaFoldDB" id="A0A7W5V8X3"/>
<dbReference type="GO" id="GO:0016491">
    <property type="term" value="F:oxidoreductase activity"/>
    <property type="evidence" value="ECO:0007669"/>
    <property type="project" value="InterPro"/>
</dbReference>
<evidence type="ECO:0000313" key="3">
    <source>
        <dbReference type="Proteomes" id="UP000579945"/>
    </source>
</evidence>
<feature type="domain" description="DSBA-like thioredoxin" evidence="1">
    <location>
        <begin position="6"/>
        <end position="207"/>
    </location>
</feature>
<dbReference type="PANTHER" id="PTHR13887:SF41">
    <property type="entry name" value="THIOREDOXIN SUPERFAMILY PROTEIN"/>
    <property type="match status" value="1"/>
</dbReference>
<dbReference type="Proteomes" id="UP000579945">
    <property type="component" value="Unassembled WGS sequence"/>
</dbReference>
<dbReference type="Gene3D" id="3.40.30.10">
    <property type="entry name" value="Glutaredoxin"/>
    <property type="match status" value="1"/>
</dbReference>
<evidence type="ECO:0000313" key="2">
    <source>
        <dbReference type="EMBL" id="MBB3732751.1"/>
    </source>
</evidence>
<dbReference type="InterPro" id="IPR001853">
    <property type="entry name" value="DSBA-like_thioredoxin_dom"/>
</dbReference>
<gene>
    <name evidence="2" type="ORF">FHR33_008611</name>
</gene>
<dbReference type="PANTHER" id="PTHR13887">
    <property type="entry name" value="GLUTATHIONE S-TRANSFERASE KAPPA"/>
    <property type="match status" value="1"/>
</dbReference>
<dbReference type="RefSeq" id="WP_183659742.1">
    <property type="nucleotide sequence ID" value="NZ_JACIBV010000001.1"/>
</dbReference>
<protein>
    <submittedName>
        <fullName evidence="2">Putative DsbA family dithiol-disulfide isomerase</fullName>
    </submittedName>
</protein>
<organism evidence="2 3">
    <name type="scientific">Nonomuraea dietziae</name>
    <dbReference type="NCBI Taxonomy" id="65515"/>
    <lineage>
        <taxon>Bacteria</taxon>
        <taxon>Bacillati</taxon>
        <taxon>Actinomycetota</taxon>
        <taxon>Actinomycetes</taxon>
        <taxon>Streptosporangiales</taxon>
        <taxon>Streptosporangiaceae</taxon>
        <taxon>Nonomuraea</taxon>
    </lineage>
</organism>
<dbReference type="SUPFAM" id="SSF52833">
    <property type="entry name" value="Thioredoxin-like"/>
    <property type="match status" value="1"/>
</dbReference>
<name>A0A7W5V8X3_9ACTN</name>
<accession>A0A7W5V8X3</accession>
<proteinExistence type="predicted"/>
<comment type="caution">
    <text evidence="2">The sequence shown here is derived from an EMBL/GenBank/DDBJ whole genome shotgun (WGS) entry which is preliminary data.</text>
</comment>
<dbReference type="InterPro" id="IPR036249">
    <property type="entry name" value="Thioredoxin-like_sf"/>
</dbReference>
<keyword evidence="2" id="KW-0413">Isomerase</keyword>
<dbReference type="GeneID" id="95394769"/>
<reference evidence="2 3" key="1">
    <citation type="submission" date="2020-08" db="EMBL/GenBank/DDBJ databases">
        <title>Sequencing the genomes of 1000 actinobacteria strains.</title>
        <authorList>
            <person name="Klenk H.-P."/>
        </authorList>
    </citation>
    <scope>NUCLEOTIDE SEQUENCE [LARGE SCALE GENOMIC DNA]</scope>
    <source>
        <strain evidence="2 3">DSM 44320</strain>
    </source>
</reference>
<sequence>MSTLIVDIWSDIVCPWCYLGKRRFESALDGFARRDAVQVRWRSFELDPHGSRRANLTLPERHRRDVGGTPEQARRRIGALSDLAAQSGLTYRLDLARPVNSFDAHRLMHYADQVGVGERVRERLLLAYTGEGAVLSDHETLARLGAEAGLDPAATLAMLGSADFTESVRKDEALGRRLGVSGVPTFVFAEKYAVSGAQPVEVFADLLDRSWREIAPAEPLGGEGVCTAGGSC</sequence>